<evidence type="ECO:0000256" key="6">
    <source>
        <dbReference type="SAM" id="SignalP"/>
    </source>
</evidence>
<evidence type="ECO:0000313" key="8">
    <source>
        <dbReference type="EMBL" id="PUE64977.1"/>
    </source>
</evidence>
<keyword evidence="6" id="KW-0732">Signal</keyword>
<dbReference type="GO" id="GO:0020037">
    <property type="term" value="F:heme binding"/>
    <property type="evidence" value="ECO:0007669"/>
    <property type="project" value="InterPro"/>
</dbReference>
<evidence type="ECO:0000259" key="7">
    <source>
        <dbReference type="PROSITE" id="PS51007"/>
    </source>
</evidence>
<dbReference type="InterPro" id="IPR009056">
    <property type="entry name" value="Cyt_c-like_dom"/>
</dbReference>
<dbReference type="SUPFAM" id="SSF46626">
    <property type="entry name" value="Cytochrome c"/>
    <property type="match status" value="1"/>
</dbReference>
<protein>
    <recommendedName>
        <fullName evidence="7">Cytochrome c domain-containing protein</fullName>
    </recommendedName>
</protein>
<dbReference type="EMBL" id="MUXE01000006">
    <property type="protein sequence ID" value="PUE64977.1"/>
    <property type="molecule type" value="Genomic_DNA"/>
</dbReference>
<keyword evidence="1 4" id="KW-0349">Heme</keyword>
<feature type="signal peptide" evidence="6">
    <location>
        <begin position="1"/>
        <end position="19"/>
    </location>
</feature>
<organism evidence="8 9">
    <name type="scientific">Arcobacter caeni</name>
    <dbReference type="NCBI Taxonomy" id="1912877"/>
    <lineage>
        <taxon>Bacteria</taxon>
        <taxon>Pseudomonadati</taxon>
        <taxon>Campylobacterota</taxon>
        <taxon>Epsilonproteobacteria</taxon>
        <taxon>Campylobacterales</taxon>
        <taxon>Arcobacteraceae</taxon>
        <taxon>Arcobacter</taxon>
    </lineage>
</organism>
<dbReference type="Gene3D" id="1.10.760.10">
    <property type="entry name" value="Cytochrome c-like domain"/>
    <property type="match status" value="1"/>
</dbReference>
<keyword evidence="9" id="KW-1185">Reference proteome</keyword>
<evidence type="ECO:0000256" key="3">
    <source>
        <dbReference type="ARBA" id="ARBA00023004"/>
    </source>
</evidence>
<dbReference type="Proteomes" id="UP000251135">
    <property type="component" value="Unassembled WGS sequence"/>
</dbReference>
<dbReference type="GO" id="GO:0046872">
    <property type="term" value="F:metal ion binding"/>
    <property type="evidence" value="ECO:0007669"/>
    <property type="project" value="UniProtKB-KW"/>
</dbReference>
<gene>
    <name evidence="8" type="ORF">B0174_05585</name>
</gene>
<dbReference type="PROSITE" id="PS51007">
    <property type="entry name" value="CYTC"/>
    <property type="match status" value="1"/>
</dbReference>
<keyword evidence="2 4" id="KW-0479">Metal-binding</keyword>
<dbReference type="AlphaFoldDB" id="A0A363D1K3"/>
<evidence type="ECO:0000256" key="1">
    <source>
        <dbReference type="ARBA" id="ARBA00022617"/>
    </source>
</evidence>
<keyword evidence="3 4" id="KW-0408">Iron</keyword>
<evidence type="ECO:0000313" key="9">
    <source>
        <dbReference type="Proteomes" id="UP000251135"/>
    </source>
</evidence>
<keyword evidence="5" id="KW-0175">Coiled coil</keyword>
<reference evidence="8 9" key="1">
    <citation type="submission" date="2017-02" db="EMBL/GenBank/DDBJ databases">
        <title>Arcobacter caeni sp. nov, a new Arcobacter species isolated from reclaimed water.</title>
        <authorList>
            <person name="Figueras M.J."/>
            <person name="Perez-Cataluna A."/>
            <person name="Salas-Masso N."/>
        </authorList>
    </citation>
    <scope>NUCLEOTIDE SEQUENCE [LARGE SCALE GENOMIC DNA]</scope>
    <source>
        <strain evidence="8 9">RW17-10</strain>
    </source>
</reference>
<evidence type="ECO:0000256" key="5">
    <source>
        <dbReference type="SAM" id="Coils"/>
    </source>
</evidence>
<dbReference type="InterPro" id="IPR036909">
    <property type="entry name" value="Cyt_c-like_dom_sf"/>
</dbReference>
<proteinExistence type="predicted"/>
<dbReference type="Pfam" id="PF00034">
    <property type="entry name" value="Cytochrom_C"/>
    <property type="match status" value="1"/>
</dbReference>
<feature type="chain" id="PRO_5016768593" description="Cytochrome c domain-containing protein" evidence="6">
    <location>
        <begin position="20"/>
        <end position="210"/>
    </location>
</feature>
<evidence type="ECO:0000256" key="2">
    <source>
        <dbReference type="ARBA" id="ARBA00022723"/>
    </source>
</evidence>
<dbReference type="RefSeq" id="WP_228156421.1">
    <property type="nucleotide sequence ID" value="NZ_MUXE01000006.1"/>
</dbReference>
<feature type="coiled-coil region" evidence="5">
    <location>
        <begin position="96"/>
        <end position="124"/>
    </location>
</feature>
<accession>A0A363D1K3</accession>
<dbReference type="GO" id="GO:0009055">
    <property type="term" value="F:electron transfer activity"/>
    <property type="evidence" value="ECO:0007669"/>
    <property type="project" value="InterPro"/>
</dbReference>
<evidence type="ECO:0000256" key="4">
    <source>
        <dbReference type="PROSITE-ProRule" id="PRU00433"/>
    </source>
</evidence>
<sequence length="210" mass="23066">MKKAILSTILLLSSTAILADTTMCFKENHKSMATIENTALDGGLCNGKFTVNDMKAKGWSVDDIKISQTATGMSFIYVLKTASTATSSSSNFIGNQAQMEANIMAKLEKKKEVEEKAKVEQEIKESATIAKELYTAKCQTCHGVNGEKSAYNSSRPLKDLSVEDMQESIKNYKVGKADSMNANIMASYANFIDYKEIKGIHAYLQSINKK</sequence>
<feature type="domain" description="Cytochrome c" evidence="7">
    <location>
        <begin position="125"/>
        <end position="208"/>
    </location>
</feature>
<comment type="caution">
    <text evidence="8">The sequence shown here is derived from an EMBL/GenBank/DDBJ whole genome shotgun (WGS) entry which is preliminary data.</text>
</comment>
<name>A0A363D1K3_9BACT</name>